<dbReference type="Proteomes" id="UP000241769">
    <property type="component" value="Unassembled WGS sequence"/>
</dbReference>
<protein>
    <recommendedName>
        <fullName evidence="2">Domain of unknown function at the cortex 1 domain-containing protein</fullName>
    </recommendedName>
</protein>
<keyword evidence="4" id="KW-1185">Reference proteome</keyword>
<proteinExistence type="predicted"/>
<evidence type="ECO:0000313" key="4">
    <source>
        <dbReference type="Proteomes" id="UP000241769"/>
    </source>
</evidence>
<organism evidence="3 4">
    <name type="scientific">Planoprotostelium fungivorum</name>
    <dbReference type="NCBI Taxonomy" id="1890364"/>
    <lineage>
        <taxon>Eukaryota</taxon>
        <taxon>Amoebozoa</taxon>
        <taxon>Evosea</taxon>
        <taxon>Variosea</taxon>
        <taxon>Cavosteliida</taxon>
        <taxon>Cavosteliaceae</taxon>
        <taxon>Planoprotostelium</taxon>
    </lineage>
</organism>
<sequence length="333" mass="37520">MRTWMFNGRSHGKNRGRNTLKGRGNFDIRVSSRNTSDFNMPHYQGKDYILQVKAGTDLNNLQIIKVNAEGSPLVVDSPHFTGRIAVRILGFDGLTPNGEAPINNSPYFNGTQRLFSIQVQGRFKNPTTADDLFWGIDFDQKLSIPRLADVALKFVQHTIDPSLECDLHADKPWSRSPLIATMNTVSIMNLSGNTAVRPDAPAPLPPWPSPQGQHVEENTAAGIPQNHKMETSERRKYLKDPAHRQAVQVLPSQVYDFDFFNPFLDFENFQIKFPAVHFSMNIMKYYNGEPLRYACKSRDHKTTFFVTQFELVEARPKSSVTPSGATATAPKPL</sequence>
<dbReference type="InterPro" id="IPR013897">
    <property type="entry name" value="Duc1"/>
</dbReference>
<reference evidence="3 4" key="1">
    <citation type="journal article" date="2018" name="Genome Biol. Evol.">
        <title>Multiple Roots of Fruiting Body Formation in Amoebozoa.</title>
        <authorList>
            <person name="Hillmann F."/>
            <person name="Forbes G."/>
            <person name="Novohradska S."/>
            <person name="Ferling I."/>
            <person name="Riege K."/>
            <person name="Groth M."/>
            <person name="Westermann M."/>
            <person name="Marz M."/>
            <person name="Spaller T."/>
            <person name="Winckler T."/>
            <person name="Schaap P."/>
            <person name="Glockner G."/>
        </authorList>
    </citation>
    <scope>NUCLEOTIDE SEQUENCE [LARGE SCALE GENOMIC DNA]</scope>
    <source>
        <strain evidence="3 4">Jena</strain>
    </source>
</reference>
<feature type="compositionally biased region" description="Basic residues" evidence="1">
    <location>
        <begin position="10"/>
        <end position="20"/>
    </location>
</feature>
<dbReference type="OrthoDB" id="2119945at2759"/>
<dbReference type="EMBL" id="MDYQ01000120">
    <property type="protein sequence ID" value="PRP81715.1"/>
    <property type="molecule type" value="Genomic_DNA"/>
</dbReference>
<dbReference type="AlphaFoldDB" id="A0A2P6NCQ2"/>
<dbReference type="InParanoid" id="A0A2P6NCQ2"/>
<feature type="region of interest" description="Disordered" evidence="1">
    <location>
        <begin position="1"/>
        <end position="24"/>
    </location>
</feature>
<accession>A0A2P6NCQ2</accession>
<dbReference type="PANTHER" id="PTHR34826:SF2">
    <property type="entry name" value="UPF0590 PROTEIN C409.17C"/>
    <property type="match status" value="1"/>
</dbReference>
<comment type="caution">
    <text evidence="3">The sequence shown here is derived from an EMBL/GenBank/DDBJ whole genome shotgun (WGS) entry which is preliminary data.</text>
</comment>
<evidence type="ECO:0000259" key="2">
    <source>
        <dbReference type="Pfam" id="PF08588"/>
    </source>
</evidence>
<gene>
    <name evidence="3" type="ORF">PROFUN_10815</name>
</gene>
<evidence type="ECO:0000256" key="1">
    <source>
        <dbReference type="SAM" id="MobiDB-lite"/>
    </source>
</evidence>
<name>A0A2P6NCQ2_9EUKA</name>
<dbReference type="STRING" id="1890364.A0A2P6NCQ2"/>
<dbReference type="PANTHER" id="PTHR34826">
    <property type="entry name" value="UPF0590 PROTEIN C409.17C"/>
    <property type="match status" value="1"/>
</dbReference>
<feature type="domain" description="Domain of unknown function at the cortex 1" evidence="2">
    <location>
        <begin position="50"/>
        <end position="312"/>
    </location>
</feature>
<dbReference type="Pfam" id="PF08588">
    <property type="entry name" value="Duc1"/>
    <property type="match status" value="1"/>
</dbReference>
<evidence type="ECO:0000313" key="3">
    <source>
        <dbReference type="EMBL" id="PRP81715.1"/>
    </source>
</evidence>